<feature type="domain" description="Tyr recombinase" evidence="5">
    <location>
        <begin position="159"/>
        <end position="340"/>
    </location>
</feature>
<dbReference type="GO" id="GO:0006310">
    <property type="term" value="P:DNA recombination"/>
    <property type="evidence" value="ECO:0007669"/>
    <property type="project" value="UniProtKB-KW"/>
</dbReference>
<dbReference type="InterPro" id="IPR011010">
    <property type="entry name" value="DNA_brk_join_enz"/>
</dbReference>
<evidence type="ECO:0000313" key="8">
    <source>
        <dbReference type="Proteomes" id="UP000192284"/>
    </source>
</evidence>
<dbReference type="GO" id="GO:0015074">
    <property type="term" value="P:DNA integration"/>
    <property type="evidence" value="ECO:0007669"/>
    <property type="project" value="InterPro"/>
</dbReference>
<evidence type="ECO:0000313" key="7">
    <source>
        <dbReference type="EMBL" id="ORA23841.1"/>
    </source>
</evidence>
<dbReference type="EMBL" id="MVHE01000006">
    <property type="protein sequence ID" value="ORA23841.1"/>
    <property type="molecule type" value="Genomic_DNA"/>
</dbReference>
<accession>A0A1X0A1A3</accession>
<dbReference type="PROSITE" id="PS51898">
    <property type="entry name" value="TYR_RECOMBINASE"/>
    <property type="match status" value="1"/>
</dbReference>
<dbReference type="Pfam" id="PF00589">
    <property type="entry name" value="Phage_integrase"/>
    <property type="match status" value="1"/>
</dbReference>
<dbReference type="PANTHER" id="PTHR30349:SF64">
    <property type="entry name" value="PROPHAGE INTEGRASE INTD-RELATED"/>
    <property type="match status" value="1"/>
</dbReference>
<evidence type="ECO:0000259" key="5">
    <source>
        <dbReference type="PROSITE" id="PS51898"/>
    </source>
</evidence>
<dbReference type="GO" id="GO:0003677">
    <property type="term" value="F:DNA binding"/>
    <property type="evidence" value="ECO:0007669"/>
    <property type="project" value="UniProtKB-UniRule"/>
</dbReference>
<dbReference type="AlphaFoldDB" id="A0A1X0A1A3"/>
<sequence>MGQRWRGWYVGSDGKQRTQRFRTEQEAERWVNRERGKVTTATWVNPDLGTEPFGVVAERWFTGKGHRKPKTTAGYRSLLDTLILPKWKNVPLREISYADYHSWLGGLSTDPERPLSASRIRQAHQLAGAVMKFAAKSGLIATNVVATLESDDLPRRTERERRYLTHAELLALAKATGRFETLTLVLGYGGLRFGEAVALRRKHVGDGELVIRASVSGVTKKGLVETTTKSGRTRHVPIPAPVWELLKDNLPNDPEALVFPGRKGDFLTVGEYRWAFDNACKEVGITNLVPHGLRHTTASLAISAGANVKVVQRLLGHASAAMTLDLYGHLLSDDLASVATALGDAIKAAQNVSK</sequence>
<gene>
    <name evidence="7" type="ORF">BST12_06705</name>
</gene>
<evidence type="ECO:0000259" key="6">
    <source>
        <dbReference type="PROSITE" id="PS51900"/>
    </source>
</evidence>
<dbReference type="Gene3D" id="1.10.150.130">
    <property type="match status" value="1"/>
</dbReference>
<dbReference type="PANTHER" id="PTHR30349">
    <property type="entry name" value="PHAGE INTEGRASE-RELATED"/>
    <property type="match status" value="1"/>
</dbReference>
<dbReference type="CDD" id="cd01189">
    <property type="entry name" value="INT_ICEBs1_C_like"/>
    <property type="match status" value="1"/>
</dbReference>
<keyword evidence="3" id="KW-0233">DNA recombination</keyword>
<keyword evidence="2 4" id="KW-0238">DNA-binding</keyword>
<reference evidence="7 8" key="1">
    <citation type="submission" date="2017-02" db="EMBL/GenBank/DDBJ databases">
        <title>The new phylogeny of genus Mycobacterium.</title>
        <authorList>
            <person name="Tortoli E."/>
            <person name="Trovato A."/>
            <person name="Cirillo D.M."/>
        </authorList>
    </citation>
    <scope>NUCLEOTIDE SEQUENCE [LARGE SCALE GENOMIC DNA]</scope>
    <source>
        <strain evidence="7 8">DSM 45057</strain>
    </source>
</reference>
<dbReference type="InterPro" id="IPR002104">
    <property type="entry name" value="Integrase_catalytic"/>
</dbReference>
<feature type="domain" description="Core-binding (CB)" evidence="6">
    <location>
        <begin position="51"/>
        <end position="135"/>
    </location>
</feature>
<dbReference type="PROSITE" id="PS51900">
    <property type="entry name" value="CB"/>
    <property type="match status" value="1"/>
</dbReference>
<comment type="caution">
    <text evidence="7">The sequence shown here is derived from an EMBL/GenBank/DDBJ whole genome shotgun (WGS) entry which is preliminary data.</text>
</comment>
<evidence type="ECO:0000256" key="3">
    <source>
        <dbReference type="ARBA" id="ARBA00023172"/>
    </source>
</evidence>
<keyword evidence="8" id="KW-1185">Reference proteome</keyword>
<name>A0A1X0A1A3_MYCAN</name>
<evidence type="ECO:0000256" key="1">
    <source>
        <dbReference type="ARBA" id="ARBA00008857"/>
    </source>
</evidence>
<dbReference type="InterPro" id="IPR050090">
    <property type="entry name" value="Tyrosine_recombinase_XerCD"/>
</dbReference>
<dbReference type="Proteomes" id="UP000192284">
    <property type="component" value="Unassembled WGS sequence"/>
</dbReference>
<comment type="similarity">
    <text evidence="1">Belongs to the 'phage' integrase family.</text>
</comment>
<organism evidence="7 8">
    <name type="scientific">Mycobacterium angelicum</name>
    <dbReference type="NCBI Taxonomy" id="470074"/>
    <lineage>
        <taxon>Bacteria</taxon>
        <taxon>Bacillati</taxon>
        <taxon>Actinomycetota</taxon>
        <taxon>Actinomycetes</taxon>
        <taxon>Mycobacteriales</taxon>
        <taxon>Mycobacteriaceae</taxon>
        <taxon>Mycobacterium</taxon>
    </lineage>
</organism>
<dbReference type="Gene3D" id="1.10.443.10">
    <property type="entry name" value="Intergrase catalytic core"/>
    <property type="match status" value="1"/>
</dbReference>
<dbReference type="InterPro" id="IPR010998">
    <property type="entry name" value="Integrase_recombinase_N"/>
</dbReference>
<dbReference type="InterPro" id="IPR044068">
    <property type="entry name" value="CB"/>
</dbReference>
<evidence type="ECO:0000256" key="4">
    <source>
        <dbReference type="PROSITE-ProRule" id="PRU01248"/>
    </source>
</evidence>
<dbReference type="RefSeq" id="WP_245850106.1">
    <property type="nucleotide sequence ID" value="NZ_MVHE01000006.1"/>
</dbReference>
<dbReference type="SUPFAM" id="SSF56349">
    <property type="entry name" value="DNA breaking-rejoining enzymes"/>
    <property type="match status" value="1"/>
</dbReference>
<proteinExistence type="inferred from homology"/>
<protein>
    <submittedName>
        <fullName evidence="7">Site-specific integrase</fullName>
    </submittedName>
</protein>
<dbReference type="InterPro" id="IPR013762">
    <property type="entry name" value="Integrase-like_cat_sf"/>
</dbReference>
<evidence type="ECO:0000256" key="2">
    <source>
        <dbReference type="ARBA" id="ARBA00023125"/>
    </source>
</evidence>